<dbReference type="PANTHER" id="PTHR33480:SF1">
    <property type="entry name" value="TYR RECOMBINASE DOMAIN-CONTAINING PROTEIN"/>
    <property type="match status" value="1"/>
</dbReference>
<keyword evidence="1" id="KW-1133">Transmembrane helix</keyword>
<comment type="caution">
    <text evidence="2">The sequence shown here is derived from an EMBL/GenBank/DDBJ whole genome shotgun (WGS) entry which is preliminary data.</text>
</comment>
<dbReference type="EMBL" id="JAPWTK010000498">
    <property type="protein sequence ID" value="KAJ8939267.1"/>
    <property type="molecule type" value="Genomic_DNA"/>
</dbReference>
<organism evidence="2 3">
    <name type="scientific">Aromia moschata</name>
    <dbReference type="NCBI Taxonomy" id="1265417"/>
    <lineage>
        <taxon>Eukaryota</taxon>
        <taxon>Metazoa</taxon>
        <taxon>Ecdysozoa</taxon>
        <taxon>Arthropoda</taxon>
        <taxon>Hexapoda</taxon>
        <taxon>Insecta</taxon>
        <taxon>Pterygota</taxon>
        <taxon>Neoptera</taxon>
        <taxon>Endopterygota</taxon>
        <taxon>Coleoptera</taxon>
        <taxon>Polyphaga</taxon>
        <taxon>Cucujiformia</taxon>
        <taxon>Chrysomeloidea</taxon>
        <taxon>Cerambycidae</taxon>
        <taxon>Cerambycinae</taxon>
        <taxon>Callichromatini</taxon>
        <taxon>Aromia</taxon>
    </lineage>
</organism>
<protein>
    <submittedName>
        <fullName evidence="2">Uncharacterized protein</fullName>
    </submittedName>
</protein>
<sequence length="146" mass="17006">MEIDYRGDDKATLSDWKFFAVILRVLIVHVYLLFYRQENNPDGRVNFQLEINLHGYINPEMFQNLISAAKMISGFNVETKSFKSPSLALHMGTNLKMVCDVAFKIVVEKRRIPELKWINGDETKNEIKELRKLVMAHWCKELSSLA</sequence>
<proteinExistence type="predicted"/>
<name>A0AAV8XL19_9CUCU</name>
<gene>
    <name evidence="2" type="ORF">NQ318_015225</name>
</gene>
<keyword evidence="1" id="KW-0812">Transmembrane</keyword>
<evidence type="ECO:0000313" key="2">
    <source>
        <dbReference type="EMBL" id="KAJ8939267.1"/>
    </source>
</evidence>
<accession>A0AAV8XL19</accession>
<evidence type="ECO:0000256" key="1">
    <source>
        <dbReference type="SAM" id="Phobius"/>
    </source>
</evidence>
<dbReference type="Proteomes" id="UP001162162">
    <property type="component" value="Unassembled WGS sequence"/>
</dbReference>
<reference evidence="2" key="1">
    <citation type="journal article" date="2023" name="Insect Mol. Biol.">
        <title>Genome sequencing provides insights into the evolution of gene families encoding plant cell wall-degrading enzymes in longhorned beetles.</title>
        <authorList>
            <person name="Shin N.R."/>
            <person name="Okamura Y."/>
            <person name="Kirsch R."/>
            <person name="Pauchet Y."/>
        </authorList>
    </citation>
    <scope>NUCLEOTIDE SEQUENCE</scope>
    <source>
        <strain evidence="2">AMC_N1</strain>
    </source>
</reference>
<evidence type="ECO:0000313" key="3">
    <source>
        <dbReference type="Proteomes" id="UP001162162"/>
    </source>
</evidence>
<dbReference type="AlphaFoldDB" id="A0AAV8XL19"/>
<dbReference type="PANTHER" id="PTHR33480">
    <property type="entry name" value="SET DOMAIN-CONTAINING PROTEIN-RELATED"/>
    <property type="match status" value="1"/>
</dbReference>
<feature type="transmembrane region" description="Helical" evidence="1">
    <location>
        <begin position="16"/>
        <end position="34"/>
    </location>
</feature>
<keyword evidence="3" id="KW-1185">Reference proteome</keyword>
<keyword evidence="1" id="KW-0472">Membrane</keyword>